<protein>
    <submittedName>
        <fullName evidence="1">Uncharacterized protein</fullName>
    </submittedName>
</protein>
<gene>
    <name evidence="1" type="ORF">EZS28_017037</name>
</gene>
<comment type="caution">
    <text evidence="1">The sequence shown here is derived from an EMBL/GenBank/DDBJ whole genome shotgun (WGS) entry which is preliminary data.</text>
</comment>
<name>A0A5J4VXW1_9EUKA</name>
<evidence type="ECO:0000313" key="1">
    <source>
        <dbReference type="EMBL" id="KAA6387435.1"/>
    </source>
</evidence>
<organism evidence="1 2">
    <name type="scientific">Streblomastix strix</name>
    <dbReference type="NCBI Taxonomy" id="222440"/>
    <lineage>
        <taxon>Eukaryota</taxon>
        <taxon>Metamonada</taxon>
        <taxon>Preaxostyla</taxon>
        <taxon>Oxymonadida</taxon>
        <taxon>Streblomastigidae</taxon>
        <taxon>Streblomastix</taxon>
    </lineage>
</organism>
<proteinExistence type="predicted"/>
<accession>A0A5J4VXW1</accession>
<dbReference type="Proteomes" id="UP000324800">
    <property type="component" value="Unassembled WGS sequence"/>
</dbReference>
<dbReference type="EMBL" id="SNRW01004377">
    <property type="protein sequence ID" value="KAA6387435.1"/>
    <property type="molecule type" value="Genomic_DNA"/>
</dbReference>
<reference evidence="1 2" key="1">
    <citation type="submission" date="2019-03" db="EMBL/GenBank/DDBJ databases">
        <title>Single cell metagenomics reveals metabolic interactions within the superorganism composed of flagellate Streblomastix strix and complex community of Bacteroidetes bacteria on its surface.</title>
        <authorList>
            <person name="Treitli S.C."/>
            <person name="Kolisko M."/>
            <person name="Husnik F."/>
            <person name="Keeling P."/>
            <person name="Hampl V."/>
        </authorList>
    </citation>
    <scope>NUCLEOTIDE SEQUENCE [LARGE SCALE GENOMIC DNA]</scope>
    <source>
        <strain evidence="1">ST1C</strain>
    </source>
</reference>
<sequence length="159" mass="18869">MMIRANNRLAACSNGCKSSAQIIRHPRYWTRKKKGERASVIVTVDAIFITDLIAVEVHRLQIQWQYEGLKHQNLLITINFCELRYESTEHIGSTQLGFERPYNNSWNGLGQQQQSTAWLQFQYLRHYLQQKRKIPMHDIPKYKKSSFYGNQRQVQKQQQ</sequence>
<dbReference type="AlphaFoldDB" id="A0A5J4VXW1"/>
<evidence type="ECO:0000313" key="2">
    <source>
        <dbReference type="Proteomes" id="UP000324800"/>
    </source>
</evidence>